<evidence type="ECO:0000313" key="7">
    <source>
        <dbReference type="Proteomes" id="UP000250462"/>
    </source>
</evidence>
<dbReference type="OrthoDB" id="9810135at2"/>
<keyword evidence="4" id="KW-0067">ATP-binding</keyword>
<protein>
    <recommendedName>
        <fullName evidence="5">UvrD-like helicase ATP-binding domain-containing protein</fullName>
    </recommendedName>
</protein>
<dbReference type="InterPro" id="IPR014016">
    <property type="entry name" value="UvrD-like_ATP-bd"/>
</dbReference>
<proteinExistence type="predicted"/>
<name>A0A329QT55_9ACTN</name>
<feature type="domain" description="UvrD-like helicase ATP-binding" evidence="5">
    <location>
        <begin position="41"/>
        <end position="98"/>
    </location>
</feature>
<evidence type="ECO:0000256" key="3">
    <source>
        <dbReference type="ARBA" id="ARBA00022806"/>
    </source>
</evidence>
<dbReference type="AlphaFoldDB" id="A0A329QT55"/>
<comment type="caution">
    <text evidence="6">The sequence shown here is derived from an EMBL/GenBank/DDBJ whole genome shotgun (WGS) entry which is preliminary data.</text>
</comment>
<accession>A0A329QT55</accession>
<dbReference type="Proteomes" id="UP000250462">
    <property type="component" value="Unassembled WGS sequence"/>
</dbReference>
<evidence type="ECO:0000259" key="5">
    <source>
        <dbReference type="Pfam" id="PF00580"/>
    </source>
</evidence>
<evidence type="ECO:0000313" key="6">
    <source>
        <dbReference type="EMBL" id="RAW15423.1"/>
    </source>
</evidence>
<dbReference type="GO" id="GO:0016787">
    <property type="term" value="F:hydrolase activity"/>
    <property type="evidence" value="ECO:0007669"/>
    <property type="project" value="UniProtKB-KW"/>
</dbReference>
<dbReference type="RefSeq" id="WP_112258026.1">
    <property type="nucleotide sequence ID" value="NZ_QMIG01000006.1"/>
</dbReference>
<gene>
    <name evidence="6" type="ORF">DPM12_09245</name>
</gene>
<evidence type="ECO:0000256" key="1">
    <source>
        <dbReference type="ARBA" id="ARBA00022741"/>
    </source>
</evidence>
<evidence type="ECO:0000256" key="2">
    <source>
        <dbReference type="ARBA" id="ARBA00022801"/>
    </source>
</evidence>
<sequence>MAEIRTVFVELTEMVARIRAEFVDNVLRWSLATLDAAERRVADGALHFHDLLVPARRLVGSDAETRDRLIRRYQRLLLDELQNTEPIKIELAVRIATGAAAGSLRWRKAYVRTLVDGVLVEGYADLMFRDVGLVIVISRRPRRPVPKRSQRMERSWRCTRGPLPTRVESG</sequence>
<keyword evidence="2" id="KW-0378">Hydrolase</keyword>
<dbReference type="GO" id="GO:0004386">
    <property type="term" value="F:helicase activity"/>
    <property type="evidence" value="ECO:0007669"/>
    <property type="project" value="UniProtKB-KW"/>
</dbReference>
<dbReference type="GO" id="GO:0005524">
    <property type="term" value="F:ATP binding"/>
    <property type="evidence" value="ECO:0007669"/>
    <property type="project" value="UniProtKB-KW"/>
</dbReference>
<keyword evidence="1" id="KW-0547">Nucleotide-binding</keyword>
<dbReference type="Gene3D" id="3.40.50.300">
    <property type="entry name" value="P-loop containing nucleotide triphosphate hydrolases"/>
    <property type="match status" value="1"/>
</dbReference>
<keyword evidence="3" id="KW-0347">Helicase</keyword>
<dbReference type="EMBL" id="QMIG01000006">
    <property type="protein sequence ID" value="RAW15423.1"/>
    <property type="molecule type" value="Genomic_DNA"/>
</dbReference>
<keyword evidence="7" id="KW-1185">Reference proteome</keyword>
<dbReference type="Pfam" id="PF00580">
    <property type="entry name" value="UvrD-helicase"/>
    <property type="match status" value="1"/>
</dbReference>
<evidence type="ECO:0000256" key="4">
    <source>
        <dbReference type="ARBA" id="ARBA00022840"/>
    </source>
</evidence>
<organism evidence="6 7">
    <name type="scientific">Phytoactinopolyspora halophila</name>
    <dbReference type="NCBI Taxonomy" id="1981511"/>
    <lineage>
        <taxon>Bacteria</taxon>
        <taxon>Bacillati</taxon>
        <taxon>Actinomycetota</taxon>
        <taxon>Actinomycetes</taxon>
        <taxon>Jiangellales</taxon>
        <taxon>Jiangellaceae</taxon>
        <taxon>Phytoactinopolyspora</taxon>
    </lineage>
</organism>
<dbReference type="InterPro" id="IPR027417">
    <property type="entry name" value="P-loop_NTPase"/>
</dbReference>
<reference evidence="6 7" key="1">
    <citation type="submission" date="2018-06" db="EMBL/GenBank/DDBJ databases">
        <title>Phytoactinopolyspora halophila sp. nov., a novel halophilic actinomycete isolated from a saline soil in China.</title>
        <authorList>
            <person name="Tang S.-K."/>
        </authorList>
    </citation>
    <scope>NUCLEOTIDE SEQUENCE [LARGE SCALE GENOMIC DNA]</scope>
    <source>
        <strain evidence="6 7">YIM 96934</strain>
    </source>
</reference>